<dbReference type="GO" id="GO:0005886">
    <property type="term" value="C:plasma membrane"/>
    <property type="evidence" value="ECO:0007669"/>
    <property type="project" value="UniProtKB-SubCell"/>
</dbReference>
<dbReference type="InterPro" id="IPR036259">
    <property type="entry name" value="MFS_trans_sf"/>
</dbReference>
<sequence length="310" mass="33499">MASKRRNMFHKNKTQETTENDTARLREEKRELEEESRGEGGTVHQSGGVGGGGLRHLPKALLALFSNPTFILVCMAGCCEGALMSGIAAFLPKILENQFGLSPKYAASFLGSVILPSALAGTVFGGWTVNFCKLDLAGILNMCLICMTCAMICVPGLFIVCPTQPLVGITAPYLENENRVGEKEWRSLWSDCNKDCKCDVSRYMPVCGIDKHLYYSACFAGCTRETTESLTNCKCVGGTEEAVETWRSADCTVPCPLFPLFIVLIFCYQFFTFSVIVPGTAAVLSLVGLGKGGGGKLLQDGSFEVHFAAC</sequence>
<dbReference type="EMBL" id="JBFDAA010000012">
    <property type="protein sequence ID" value="KAL1123197.1"/>
    <property type="molecule type" value="Genomic_DNA"/>
</dbReference>
<evidence type="ECO:0000256" key="2">
    <source>
        <dbReference type="ARBA" id="ARBA00009657"/>
    </source>
</evidence>
<evidence type="ECO:0000313" key="11">
    <source>
        <dbReference type="EMBL" id="KAL1123197.1"/>
    </source>
</evidence>
<keyword evidence="6 9" id="KW-0472">Membrane</keyword>
<feature type="compositionally biased region" description="Basic residues" evidence="8">
    <location>
        <begin position="1"/>
        <end position="12"/>
    </location>
</feature>
<evidence type="ECO:0000256" key="4">
    <source>
        <dbReference type="ARBA" id="ARBA00022692"/>
    </source>
</evidence>
<dbReference type="AlphaFoldDB" id="A0ABD0Y7H3"/>
<dbReference type="PROSITE" id="PS51465">
    <property type="entry name" value="KAZAL_2"/>
    <property type="match status" value="1"/>
</dbReference>
<dbReference type="PANTHER" id="PTHR11388">
    <property type="entry name" value="ORGANIC ANION TRANSPORTER"/>
    <property type="match status" value="1"/>
</dbReference>
<evidence type="ECO:0000256" key="7">
    <source>
        <dbReference type="ARBA" id="ARBA00023157"/>
    </source>
</evidence>
<dbReference type="InterPro" id="IPR036058">
    <property type="entry name" value="Kazal_dom_sf"/>
</dbReference>
<dbReference type="SUPFAM" id="SSF103473">
    <property type="entry name" value="MFS general substrate transporter"/>
    <property type="match status" value="1"/>
</dbReference>
<reference evidence="11 12" key="1">
    <citation type="submission" date="2024-07" db="EMBL/GenBank/DDBJ databases">
        <title>Chromosome-level genome assembly of the water stick insect Ranatra chinensis (Heteroptera: Nepidae).</title>
        <authorList>
            <person name="Liu X."/>
        </authorList>
    </citation>
    <scope>NUCLEOTIDE SEQUENCE [LARGE SCALE GENOMIC DNA]</scope>
    <source>
        <strain evidence="11">Cailab_2021Rc</strain>
        <tissue evidence="11">Muscle</tissue>
    </source>
</reference>
<evidence type="ECO:0000256" key="9">
    <source>
        <dbReference type="SAM" id="Phobius"/>
    </source>
</evidence>
<feature type="transmembrane region" description="Helical" evidence="9">
    <location>
        <begin position="139"/>
        <end position="160"/>
    </location>
</feature>
<protein>
    <recommendedName>
        <fullName evidence="10">Kazal-like domain-containing protein</fullName>
    </recommendedName>
</protein>
<keyword evidence="4 9" id="KW-0812">Transmembrane</keyword>
<dbReference type="InterPro" id="IPR004156">
    <property type="entry name" value="OATP"/>
</dbReference>
<feature type="transmembrane region" description="Helical" evidence="9">
    <location>
        <begin position="106"/>
        <end position="127"/>
    </location>
</feature>
<comment type="similarity">
    <text evidence="2">Belongs to the organo anion transporter (TC 2.A.60) family.</text>
</comment>
<keyword evidence="5 9" id="KW-1133">Transmembrane helix</keyword>
<evidence type="ECO:0000256" key="5">
    <source>
        <dbReference type="ARBA" id="ARBA00022989"/>
    </source>
</evidence>
<feature type="compositionally biased region" description="Basic and acidic residues" evidence="8">
    <location>
        <begin position="13"/>
        <end position="38"/>
    </location>
</feature>
<evidence type="ECO:0000313" key="12">
    <source>
        <dbReference type="Proteomes" id="UP001558652"/>
    </source>
</evidence>
<keyword evidence="12" id="KW-1185">Reference proteome</keyword>
<dbReference type="InterPro" id="IPR002350">
    <property type="entry name" value="Kazal_dom"/>
</dbReference>
<keyword evidence="3" id="KW-1003">Cell membrane</keyword>
<dbReference type="Proteomes" id="UP001558652">
    <property type="component" value="Unassembled WGS sequence"/>
</dbReference>
<name>A0ABD0Y7H3_9HEMI</name>
<evidence type="ECO:0000259" key="10">
    <source>
        <dbReference type="PROSITE" id="PS51465"/>
    </source>
</evidence>
<dbReference type="PANTHER" id="PTHR11388:SF100">
    <property type="entry name" value="SOLUTE CARRIER ORGANIC ANION TRANSPORTER FAMILY MEMBER 4A1"/>
    <property type="match status" value="1"/>
</dbReference>
<evidence type="ECO:0000256" key="6">
    <source>
        <dbReference type="ARBA" id="ARBA00023136"/>
    </source>
</evidence>
<organism evidence="11 12">
    <name type="scientific">Ranatra chinensis</name>
    <dbReference type="NCBI Taxonomy" id="642074"/>
    <lineage>
        <taxon>Eukaryota</taxon>
        <taxon>Metazoa</taxon>
        <taxon>Ecdysozoa</taxon>
        <taxon>Arthropoda</taxon>
        <taxon>Hexapoda</taxon>
        <taxon>Insecta</taxon>
        <taxon>Pterygota</taxon>
        <taxon>Neoptera</taxon>
        <taxon>Paraneoptera</taxon>
        <taxon>Hemiptera</taxon>
        <taxon>Heteroptera</taxon>
        <taxon>Panheteroptera</taxon>
        <taxon>Nepomorpha</taxon>
        <taxon>Nepidae</taxon>
        <taxon>Ranatrinae</taxon>
        <taxon>Ranatra</taxon>
    </lineage>
</organism>
<evidence type="ECO:0000256" key="1">
    <source>
        <dbReference type="ARBA" id="ARBA00004651"/>
    </source>
</evidence>
<feature type="transmembrane region" description="Helical" evidence="9">
    <location>
        <begin position="69"/>
        <end position="91"/>
    </location>
</feature>
<feature type="transmembrane region" description="Helical" evidence="9">
    <location>
        <begin position="257"/>
        <end position="289"/>
    </location>
</feature>
<dbReference type="SUPFAM" id="SSF100895">
    <property type="entry name" value="Kazal-type serine protease inhibitors"/>
    <property type="match status" value="1"/>
</dbReference>
<gene>
    <name evidence="11" type="ORF">AAG570_002284</name>
</gene>
<dbReference type="Pfam" id="PF07648">
    <property type="entry name" value="Kazal_2"/>
    <property type="match status" value="1"/>
</dbReference>
<accession>A0ABD0Y7H3</accession>
<comment type="caution">
    <text evidence="11">The sequence shown here is derived from an EMBL/GenBank/DDBJ whole genome shotgun (WGS) entry which is preliminary data.</text>
</comment>
<feature type="domain" description="Kazal-like" evidence="10">
    <location>
        <begin position="186"/>
        <end position="237"/>
    </location>
</feature>
<evidence type="ECO:0000256" key="8">
    <source>
        <dbReference type="SAM" id="MobiDB-lite"/>
    </source>
</evidence>
<proteinExistence type="inferred from homology"/>
<feature type="region of interest" description="Disordered" evidence="8">
    <location>
        <begin position="1"/>
        <end position="50"/>
    </location>
</feature>
<dbReference type="Gene3D" id="1.20.1250.20">
    <property type="entry name" value="MFS general substrate transporter like domains"/>
    <property type="match status" value="1"/>
</dbReference>
<comment type="subcellular location">
    <subcellularLocation>
        <location evidence="1">Cell membrane</location>
        <topology evidence="1">Multi-pass membrane protein</topology>
    </subcellularLocation>
</comment>
<keyword evidence="7" id="KW-1015">Disulfide bond</keyword>
<dbReference type="Pfam" id="PF03137">
    <property type="entry name" value="OATP"/>
    <property type="match status" value="1"/>
</dbReference>
<evidence type="ECO:0000256" key="3">
    <source>
        <dbReference type="ARBA" id="ARBA00022475"/>
    </source>
</evidence>